<organism evidence="1 2">
    <name type="scientific">Dorcoceras hygrometricum</name>
    <dbReference type="NCBI Taxonomy" id="472368"/>
    <lineage>
        <taxon>Eukaryota</taxon>
        <taxon>Viridiplantae</taxon>
        <taxon>Streptophyta</taxon>
        <taxon>Embryophyta</taxon>
        <taxon>Tracheophyta</taxon>
        <taxon>Spermatophyta</taxon>
        <taxon>Magnoliopsida</taxon>
        <taxon>eudicotyledons</taxon>
        <taxon>Gunneridae</taxon>
        <taxon>Pentapetalae</taxon>
        <taxon>asterids</taxon>
        <taxon>lamiids</taxon>
        <taxon>Lamiales</taxon>
        <taxon>Gesneriaceae</taxon>
        <taxon>Didymocarpoideae</taxon>
        <taxon>Trichosporeae</taxon>
        <taxon>Loxocarpinae</taxon>
        <taxon>Dorcoceras</taxon>
    </lineage>
</organism>
<protein>
    <submittedName>
        <fullName evidence="1">Uncharacterized protein</fullName>
    </submittedName>
</protein>
<dbReference type="Proteomes" id="UP000250235">
    <property type="component" value="Unassembled WGS sequence"/>
</dbReference>
<accession>A0A2Z7B7N3</accession>
<proteinExistence type="predicted"/>
<sequence>MNSREVNMKNRIRRCLLKYRLKNYLLKSCTRKREVESGISDDDVSYISRQQDGSAAMMTSAVMSSQSAVDKGSARDGAASFNS</sequence>
<dbReference type="EMBL" id="KV008768">
    <property type="protein sequence ID" value="KZV30026.1"/>
    <property type="molecule type" value="Genomic_DNA"/>
</dbReference>
<name>A0A2Z7B7N3_9LAMI</name>
<evidence type="ECO:0000313" key="2">
    <source>
        <dbReference type="Proteomes" id="UP000250235"/>
    </source>
</evidence>
<reference evidence="1 2" key="1">
    <citation type="journal article" date="2015" name="Proc. Natl. Acad. Sci. U.S.A.">
        <title>The resurrection genome of Boea hygrometrica: A blueprint for survival of dehydration.</title>
        <authorList>
            <person name="Xiao L."/>
            <person name="Yang G."/>
            <person name="Zhang L."/>
            <person name="Yang X."/>
            <person name="Zhao S."/>
            <person name="Ji Z."/>
            <person name="Zhou Q."/>
            <person name="Hu M."/>
            <person name="Wang Y."/>
            <person name="Chen M."/>
            <person name="Xu Y."/>
            <person name="Jin H."/>
            <person name="Xiao X."/>
            <person name="Hu G."/>
            <person name="Bao F."/>
            <person name="Hu Y."/>
            <person name="Wan P."/>
            <person name="Li L."/>
            <person name="Deng X."/>
            <person name="Kuang T."/>
            <person name="Xiang C."/>
            <person name="Zhu J.K."/>
            <person name="Oliver M.J."/>
            <person name="He Y."/>
        </authorList>
    </citation>
    <scope>NUCLEOTIDE SEQUENCE [LARGE SCALE GENOMIC DNA]</scope>
    <source>
        <strain evidence="2">cv. XS01</strain>
    </source>
</reference>
<evidence type="ECO:0000313" key="1">
    <source>
        <dbReference type="EMBL" id="KZV30026.1"/>
    </source>
</evidence>
<gene>
    <name evidence="1" type="ORF">F511_33399</name>
</gene>
<keyword evidence="2" id="KW-1185">Reference proteome</keyword>
<dbReference type="AlphaFoldDB" id="A0A2Z7B7N3"/>